<evidence type="ECO:0000256" key="2">
    <source>
        <dbReference type="ARBA" id="ARBA00022857"/>
    </source>
</evidence>
<name>A0A0K1P6G7_9MOLU</name>
<dbReference type="Proteomes" id="UP000067243">
    <property type="component" value="Chromosome"/>
</dbReference>
<evidence type="ECO:0000256" key="6">
    <source>
        <dbReference type="PIRSR" id="PIRSR000097-3"/>
    </source>
</evidence>
<dbReference type="InterPro" id="IPR018170">
    <property type="entry name" value="Aldo/ket_reductase_CS"/>
</dbReference>
<accession>A0A0K1P6G7</accession>
<protein>
    <submittedName>
        <fullName evidence="8">Oxidoreductase</fullName>
    </submittedName>
</protein>
<dbReference type="SUPFAM" id="SSF51430">
    <property type="entry name" value="NAD(P)-linked oxidoreductase"/>
    <property type="match status" value="1"/>
</dbReference>
<dbReference type="PIRSF" id="PIRSF000097">
    <property type="entry name" value="AKR"/>
    <property type="match status" value="1"/>
</dbReference>
<feature type="site" description="Lowers pKa of active site Tyr" evidence="6">
    <location>
        <position position="74"/>
    </location>
</feature>
<comment type="similarity">
    <text evidence="1">Belongs to the aldo/keto reductase family.</text>
</comment>
<dbReference type="EMBL" id="CP012328">
    <property type="protein sequence ID" value="AKU79911.1"/>
    <property type="molecule type" value="Genomic_DNA"/>
</dbReference>
<evidence type="ECO:0000313" key="8">
    <source>
        <dbReference type="EMBL" id="AKU79911.1"/>
    </source>
</evidence>
<feature type="active site" description="Proton donor" evidence="4">
    <location>
        <position position="49"/>
    </location>
</feature>
<evidence type="ECO:0000259" key="7">
    <source>
        <dbReference type="Pfam" id="PF00248"/>
    </source>
</evidence>
<dbReference type="RefSeq" id="WP_075048494.1">
    <property type="nucleotide sequence ID" value="NZ_CP012328.1"/>
</dbReference>
<evidence type="ECO:0000256" key="1">
    <source>
        <dbReference type="ARBA" id="ARBA00007905"/>
    </source>
</evidence>
<evidence type="ECO:0000256" key="4">
    <source>
        <dbReference type="PIRSR" id="PIRSR000097-1"/>
    </source>
</evidence>
<dbReference type="Pfam" id="PF00248">
    <property type="entry name" value="Aldo_ket_red"/>
    <property type="match status" value="1"/>
</dbReference>
<dbReference type="AlphaFoldDB" id="A0A0K1P6G7"/>
<keyword evidence="9" id="KW-1185">Reference proteome</keyword>
<organism evidence="8 9">
    <name type="scientific">Spiroplasma turonicum</name>
    <dbReference type="NCBI Taxonomy" id="216946"/>
    <lineage>
        <taxon>Bacteria</taxon>
        <taxon>Bacillati</taxon>
        <taxon>Mycoplasmatota</taxon>
        <taxon>Mollicutes</taxon>
        <taxon>Entomoplasmatales</taxon>
        <taxon>Spiroplasmataceae</taxon>
        <taxon>Spiroplasma</taxon>
    </lineage>
</organism>
<reference evidence="8 9" key="1">
    <citation type="journal article" date="2015" name="Genome Announc.">
        <title>Complete Genome Sequence of Spiroplasma turonicum Strain Tab4cT, a Parasite of a Horse Fly, Haematopota sp. (Diptera: Tabanidae).</title>
        <authorList>
            <person name="Davis R.E."/>
            <person name="Shao J."/>
            <person name="Zhao Y."/>
            <person name="Gasparich G.E."/>
            <person name="Gaynor B.J."/>
            <person name="Donofrio N."/>
        </authorList>
    </citation>
    <scope>NUCLEOTIDE SEQUENCE [LARGE SCALE GENOMIC DNA]</scope>
    <source>
        <strain evidence="8 9">Tab4c</strain>
    </source>
</reference>
<proteinExistence type="inferred from homology"/>
<dbReference type="InterPro" id="IPR020471">
    <property type="entry name" value="AKR"/>
</dbReference>
<evidence type="ECO:0000313" key="9">
    <source>
        <dbReference type="Proteomes" id="UP000067243"/>
    </source>
</evidence>
<dbReference type="PATRIC" id="fig|216946.3.peg.687"/>
<dbReference type="PROSITE" id="PS00062">
    <property type="entry name" value="ALDOKETO_REDUCTASE_2"/>
    <property type="match status" value="1"/>
</dbReference>
<dbReference type="KEGG" id="stur:STURON_00665"/>
<dbReference type="PANTHER" id="PTHR43827:SF3">
    <property type="entry name" value="NADP-DEPENDENT OXIDOREDUCTASE DOMAIN-CONTAINING PROTEIN"/>
    <property type="match status" value="1"/>
</dbReference>
<dbReference type="FunFam" id="3.20.20.100:FF:000015">
    <property type="entry name" value="Oxidoreductase, aldo/keto reductase family"/>
    <property type="match status" value="1"/>
</dbReference>
<sequence length="289" mass="33373">MKKIRLNDGNEMPIISFGTYQMTNLLECEEAVLNALDAGYRAIDTAQSYYNEEAVGNALSKTNIGRENIFITTKIWVSNYNYNKTIDSFMVSLKKLQVSYVDLILIHQPFGYYRESLEALKFLRSKGYIKSIGISNFYDDKLADLCLFNDDNFAPAVNQIEINPFFQRSNNINNNLKFNVVPQAWAPFAEGRNDIFNNQILTTIAKKHNKSVAQVILRWLIERNIPFVTKSINKNRILENISIFDFKLDASDLSEICNLDLNESQFFKHNEISGVELMYNLVKKRDNNK</sequence>
<dbReference type="Gene3D" id="3.20.20.100">
    <property type="entry name" value="NADP-dependent oxidoreductase domain"/>
    <property type="match status" value="1"/>
</dbReference>
<dbReference type="InterPro" id="IPR036812">
    <property type="entry name" value="NAD(P)_OxRdtase_dom_sf"/>
</dbReference>
<dbReference type="STRING" id="216946.STURO_v1c06640"/>
<dbReference type="PRINTS" id="PR00069">
    <property type="entry name" value="ALDKETRDTASE"/>
</dbReference>
<dbReference type="OrthoDB" id="9804790at2"/>
<feature type="domain" description="NADP-dependent oxidoreductase" evidence="7">
    <location>
        <begin position="16"/>
        <end position="256"/>
    </location>
</feature>
<dbReference type="PANTHER" id="PTHR43827">
    <property type="entry name" value="2,5-DIKETO-D-GLUCONIC ACID REDUCTASE"/>
    <property type="match status" value="1"/>
</dbReference>
<evidence type="ECO:0000256" key="3">
    <source>
        <dbReference type="ARBA" id="ARBA00023002"/>
    </source>
</evidence>
<evidence type="ECO:0000256" key="5">
    <source>
        <dbReference type="PIRSR" id="PIRSR000097-2"/>
    </source>
</evidence>
<dbReference type="GO" id="GO:0016616">
    <property type="term" value="F:oxidoreductase activity, acting on the CH-OH group of donors, NAD or NADP as acceptor"/>
    <property type="evidence" value="ECO:0007669"/>
    <property type="project" value="UniProtKB-ARBA"/>
</dbReference>
<gene>
    <name evidence="8" type="ORF">STURON_00665</name>
</gene>
<keyword evidence="3" id="KW-0560">Oxidoreductase</keyword>
<keyword evidence="2" id="KW-0521">NADP</keyword>
<dbReference type="PROSITE" id="PS00798">
    <property type="entry name" value="ALDOKETO_REDUCTASE_1"/>
    <property type="match status" value="1"/>
</dbReference>
<feature type="binding site" evidence="5">
    <location>
        <position position="107"/>
    </location>
    <ligand>
        <name>substrate</name>
    </ligand>
</feature>
<dbReference type="InterPro" id="IPR023210">
    <property type="entry name" value="NADP_OxRdtase_dom"/>
</dbReference>